<proteinExistence type="predicted"/>
<evidence type="ECO:0000313" key="4">
    <source>
        <dbReference type="Proteomes" id="UP000475545"/>
    </source>
</evidence>
<dbReference type="NCBIfam" id="TIGR01439">
    <property type="entry name" value="lp_hng_hel_AbrB"/>
    <property type="match status" value="1"/>
</dbReference>
<dbReference type="RefSeq" id="WP_160902096.1">
    <property type="nucleotide sequence ID" value="NZ_CP102850.1"/>
</dbReference>
<sequence length="77" mass="8321">MRTTIDRAGRVVVPKELRDRVGLVPGEIEITVAGSGLVLEPVATDELVEDEGMLMLPEGGAHLTADSIRELRLGDQR</sequence>
<dbReference type="SMART" id="SM00966">
    <property type="entry name" value="SpoVT_AbrB"/>
    <property type="match status" value="1"/>
</dbReference>
<gene>
    <name evidence="3" type="ORF">GIY30_11505</name>
</gene>
<evidence type="ECO:0000313" key="3">
    <source>
        <dbReference type="EMBL" id="MXP21974.1"/>
    </source>
</evidence>
<comment type="caution">
    <text evidence="3">The sequence shown here is derived from an EMBL/GenBank/DDBJ whole genome shotgun (WGS) entry which is preliminary data.</text>
</comment>
<dbReference type="AlphaFoldDB" id="A0A6L7GPV9"/>
<protein>
    <submittedName>
        <fullName evidence="3">AbrB/MazE/SpoVT family DNA-binding domain-containing protein</fullName>
    </submittedName>
</protein>
<keyword evidence="4" id="KW-1185">Reference proteome</keyword>
<accession>A0A6L7GPV9</accession>
<dbReference type="InterPro" id="IPR037914">
    <property type="entry name" value="SpoVT-AbrB_sf"/>
</dbReference>
<evidence type="ECO:0000256" key="1">
    <source>
        <dbReference type="PROSITE-ProRule" id="PRU01076"/>
    </source>
</evidence>
<dbReference type="PROSITE" id="PS51740">
    <property type="entry name" value="SPOVT_ABRB"/>
    <property type="match status" value="1"/>
</dbReference>
<evidence type="ECO:0000259" key="2">
    <source>
        <dbReference type="PROSITE" id="PS51740"/>
    </source>
</evidence>
<keyword evidence="1 3" id="KW-0238">DNA-binding</keyword>
<dbReference type="EMBL" id="WMBR01000002">
    <property type="protein sequence ID" value="MXP21974.1"/>
    <property type="molecule type" value="Genomic_DNA"/>
</dbReference>
<dbReference type="InterPro" id="IPR007159">
    <property type="entry name" value="SpoVT-AbrB_dom"/>
</dbReference>
<dbReference type="GO" id="GO:0003677">
    <property type="term" value="F:DNA binding"/>
    <property type="evidence" value="ECO:0007669"/>
    <property type="project" value="UniProtKB-UniRule"/>
</dbReference>
<organism evidence="3 4">
    <name type="scientific">Gordonia mangrovi</name>
    <dbReference type="NCBI Taxonomy" id="2665643"/>
    <lineage>
        <taxon>Bacteria</taxon>
        <taxon>Bacillati</taxon>
        <taxon>Actinomycetota</taxon>
        <taxon>Actinomycetes</taxon>
        <taxon>Mycobacteriales</taxon>
        <taxon>Gordoniaceae</taxon>
        <taxon>Gordonia</taxon>
    </lineage>
</organism>
<name>A0A6L7GPV9_9ACTN</name>
<reference evidence="3 4" key="1">
    <citation type="submission" date="2019-11" db="EMBL/GenBank/DDBJ databases">
        <title>Gordonia sp. nov., a novel actinobacterium isolated from mangrove soil in Hainan.</title>
        <authorList>
            <person name="Huang X."/>
            <person name="Xie Y."/>
            <person name="Chu X."/>
            <person name="Xiao K."/>
        </authorList>
    </citation>
    <scope>NUCLEOTIDE SEQUENCE [LARGE SCALE GENOMIC DNA]</scope>
    <source>
        <strain evidence="3 4">HNM0687</strain>
    </source>
</reference>
<dbReference type="Pfam" id="PF04014">
    <property type="entry name" value="MazE_antitoxin"/>
    <property type="match status" value="1"/>
</dbReference>
<dbReference type="Proteomes" id="UP000475545">
    <property type="component" value="Unassembled WGS sequence"/>
</dbReference>
<dbReference type="SUPFAM" id="SSF89447">
    <property type="entry name" value="AbrB/MazE/MraZ-like"/>
    <property type="match status" value="1"/>
</dbReference>
<feature type="domain" description="SpoVT-AbrB" evidence="2">
    <location>
        <begin position="1"/>
        <end position="44"/>
    </location>
</feature>
<dbReference type="Gene3D" id="2.10.260.10">
    <property type="match status" value="1"/>
</dbReference>